<evidence type="ECO:0000256" key="3">
    <source>
        <dbReference type="ARBA" id="ARBA00022723"/>
    </source>
</evidence>
<dbReference type="InterPro" id="IPR051156">
    <property type="entry name" value="Mito/Outer_Membr_Metalloprot"/>
</dbReference>
<evidence type="ECO:0000313" key="14">
    <source>
        <dbReference type="RefSeq" id="XP_055886737.1"/>
    </source>
</evidence>
<dbReference type="CDD" id="cd07331">
    <property type="entry name" value="M48C_Oma1_like"/>
    <property type="match status" value="1"/>
</dbReference>
<dbReference type="GO" id="GO:0004222">
    <property type="term" value="F:metalloendopeptidase activity"/>
    <property type="evidence" value="ECO:0007669"/>
    <property type="project" value="InterPro"/>
</dbReference>
<proteinExistence type="inferred from homology"/>
<keyword evidence="4" id="KW-0378">Hydrolase</keyword>
<comment type="cofactor">
    <cofactor evidence="1">
        <name>Zn(2+)</name>
        <dbReference type="ChEBI" id="CHEBI:29105"/>
    </cofactor>
</comment>
<dbReference type="Proteomes" id="UP001165740">
    <property type="component" value="Chromosome 5"/>
</dbReference>
<evidence type="ECO:0000256" key="10">
    <source>
        <dbReference type="SAM" id="MobiDB-lite"/>
    </source>
</evidence>
<dbReference type="Gene3D" id="3.30.2010.10">
    <property type="entry name" value="Metalloproteases ('zincins'), catalytic domain"/>
    <property type="match status" value="1"/>
</dbReference>
<organism evidence="13 14">
    <name type="scientific">Biomphalaria glabrata</name>
    <name type="common">Bloodfluke planorb</name>
    <name type="synonym">Freshwater snail</name>
    <dbReference type="NCBI Taxonomy" id="6526"/>
    <lineage>
        <taxon>Eukaryota</taxon>
        <taxon>Metazoa</taxon>
        <taxon>Spiralia</taxon>
        <taxon>Lophotrochozoa</taxon>
        <taxon>Mollusca</taxon>
        <taxon>Gastropoda</taxon>
        <taxon>Heterobranchia</taxon>
        <taxon>Euthyneura</taxon>
        <taxon>Panpulmonata</taxon>
        <taxon>Hygrophila</taxon>
        <taxon>Lymnaeoidea</taxon>
        <taxon>Planorbidae</taxon>
        <taxon>Biomphalaria</taxon>
    </lineage>
</organism>
<dbReference type="PANTHER" id="PTHR22726:SF1">
    <property type="entry name" value="METALLOENDOPEPTIDASE OMA1, MITOCHONDRIAL"/>
    <property type="match status" value="1"/>
</dbReference>
<protein>
    <recommendedName>
        <fullName evidence="8">Metalloendopeptidase OMA1, mitochondrial</fullName>
    </recommendedName>
    <alternativeName>
        <fullName evidence="9">Overlapping with the m-AAA protease 1 homolog</fullName>
    </alternativeName>
</protein>
<dbReference type="Pfam" id="PF01435">
    <property type="entry name" value="Peptidase_M48"/>
    <property type="match status" value="1"/>
</dbReference>
<name>A0A9W3AHI5_BIOGL</name>
<evidence type="ECO:0000256" key="2">
    <source>
        <dbReference type="ARBA" id="ARBA00022670"/>
    </source>
</evidence>
<dbReference type="AlphaFoldDB" id="A0A9W3AHI5"/>
<evidence type="ECO:0000256" key="5">
    <source>
        <dbReference type="ARBA" id="ARBA00022833"/>
    </source>
</evidence>
<reference evidence="14" key="1">
    <citation type="submission" date="2025-08" db="UniProtKB">
        <authorList>
            <consortium name="RefSeq"/>
        </authorList>
    </citation>
    <scope>IDENTIFICATION</scope>
</reference>
<feature type="domain" description="Peptidase M48" evidence="12">
    <location>
        <begin position="202"/>
        <end position="388"/>
    </location>
</feature>
<feature type="transmembrane region" description="Helical" evidence="11">
    <location>
        <begin position="130"/>
        <end position="150"/>
    </location>
</feature>
<dbReference type="GO" id="GO:0006515">
    <property type="term" value="P:protein quality control for misfolded or incompletely synthesized proteins"/>
    <property type="evidence" value="ECO:0007669"/>
    <property type="project" value="TreeGrafter"/>
</dbReference>
<evidence type="ECO:0000259" key="12">
    <source>
        <dbReference type="Pfam" id="PF01435"/>
    </source>
</evidence>
<sequence length="455" mass="52267">MSRLVHSEFSRMLSRNWNKFQSLIVHHHKNSVKEHSCRMDLHISSTLMQPLCTKHMPGARGPHSTSYRLTWLSFHTSTRRLVPPFLLIILGSVTKVGAALSLGFFRIVYTIVYTRLNESNRMKFFEAAKKYWYLLLGGSSVISGTSYYNYCTEKTPITGRKRFMIFNKQQRADMAKTQSEMLRKHFKLNPQSIYPSTHSKHRMVQDVADKLLAANPELKHIEQFRVFVIKDPILNAHVLHDGHVFVSASILKLASNSDQIAMLLGHELAHALLDHGIEKLNHGTIVEDVIISVLGLLGYILPKGEISKYLRGRVVRMQLQRPYTHEMEEEADIIGVRFAANACYDIREGVVFWRKMAKYQKTSEPSEVNAEWTWTHPDSPERAAHIENVLEEAEQWRKEKNCPALPEADPRNKKIRLPSAEKYGWYKSSSKKDLSVGAVKDSKDTHDHSKPPTEE</sequence>
<accession>A0A9W3AHI5</accession>
<evidence type="ECO:0000256" key="7">
    <source>
        <dbReference type="ARBA" id="ARBA00038233"/>
    </source>
</evidence>
<evidence type="ECO:0000256" key="6">
    <source>
        <dbReference type="ARBA" id="ARBA00023049"/>
    </source>
</evidence>
<dbReference type="GO" id="GO:0046872">
    <property type="term" value="F:metal ion binding"/>
    <property type="evidence" value="ECO:0007669"/>
    <property type="project" value="UniProtKB-KW"/>
</dbReference>
<dbReference type="InterPro" id="IPR001915">
    <property type="entry name" value="Peptidase_M48"/>
</dbReference>
<feature type="region of interest" description="Disordered" evidence="10">
    <location>
        <begin position="430"/>
        <end position="455"/>
    </location>
</feature>
<keyword evidence="2" id="KW-0645">Protease</keyword>
<evidence type="ECO:0000256" key="8">
    <source>
        <dbReference type="ARBA" id="ARBA00040360"/>
    </source>
</evidence>
<keyword evidence="11" id="KW-1133">Transmembrane helix</keyword>
<comment type="similarity">
    <text evidence="7">Belongs to the peptidase M48 family.</text>
</comment>
<keyword evidence="13" id="KW-1185">Reference proteome</keyword>
<dbReference type="RefSeq" id="XP_055886737.1">
    <property type="nucleotide sequence ID" value="XM_056030762.1"/>
</dbReference>
<keyword evidence="11" id="KW-0812">Transmembrane</keyword>
<evidence type="ECO:0000256" key="9">
    <source>
        <dbReference type="ARBA" id="ARBA00042978"/>
    </source>
</evidence>
<dbReference type="OrthoDB" id="7464992at2759"/>
<dbReference type="PANTHER" id="PTHR22726">
    <property type="entry name" value="METALLOENDOPEPTIDASE OMA1"/>
    <property type="match status" value="1"/>
</dbReference>
<keyword evidence="11" id="KW-0472">Membrane</keyword>
<evidence type="ECO:0000256" key="11">
    <source>
        <dbReference type="SAM" id="Phobius"/>
    </source>
</evidence>
<dbReference type="GeneID" id="106065000"/>
<dbReference type="GO" id="GO:0005743">
    <property type="term" value="C:mitochondrial inner membrane"/>
    <property type="evidence" value="ECO:0007669"/>
    <property type="project" value="TreeGrafter"/>
</dbReference>
<keyword evidence="3" id="KW-0479">Metal-binding</keyword>
<dbReference type="GO" id="GO:0034982">
    <property type="term" value="P:mitochondrial protein processing"/>
    <property type="evidence" value="ECO:0007669"/>
    <property type="project" value="TreeGrafter"/>
</dbReference>
<gene>
    <name evidence="14" type="primary">LOC106065000</name>
</gene>
<evidence type="ECO:0000256" key="1">
    <source>
        <dbReference type="ARBA" id="ARBA00001947"/>
    </source>
</evidence>
<evidence type="ECO:0000313" key="13">
    <source>
        <dbReference type="Proteomes" id="UP001165740"/>
    </source>
</evidence>
<evidence type="ECO:0000256" key="4">
    <source>
        <dbReference type="ARBA" id="ARBA00022801"/>
    </source>
</evidence>
<keyword evidence="5" id="KW-0862">Zinc</keyword>
<keyword evidence="6" id="KW-0482">Metalloprotease</keyword>
<feature type="transmembrane region" description="Helical" evidence="11">
    <location>
        <begin position="85"/>
        <end position="109"/>
    </location>
</feature>